<dbReference type="SUPFAM" id="SSF52540">
    <property type="entry name" value="P-loop containing nucleoside triphosphate hydrolases"/>
    <property type="match status" value="2"/>
</dbReference>
<dbReference type="PROSITE" id="PS51194">
    <property type="entry name" value="HELICASE_CTER"/>
    <property type="match status" value="1"/>
</dbReference>
<keyword evidence="9" id="KW-1185">Reference proteome</keyword>
<evidence type="ECO:0000256" key="1">
    <source>
        <dbReference type="ARBA" id="ARBA00022741"/>
    </source>
</evidence>
<dbReference type="CDD" id="cd18793">
    <property type="entry name" value="SF2_C_SNF"/>
    <property type="match status" value="1"/>
</dbReference>
<keyword evidence="3" id="KW-0347">Helicase</keyword>
<dbReference type="AlphaFoldDB" id="A0A1G7RCY2"/>
<protein>
    <submittedName>
        <fullName evidence="8">SNF2 family N-terminal domain-containing protein</fullName>
    </submittedName>
</protein>
<dbReference type="Gene3D" id="3.40.50.300">
    <property type="entry name" value="P-loop containing nucleotide triphosphate hydrolases"/>
    <property type="match status" value="1"/>
</dbReference>
<dbReference type="PROSITE" id="PS51192">
    <property type="entry name" value="HELICASE_ATP_BIND_1"/>
    <property type="match status" value="1"/>
</dbReference>
<evidence type="ECO:0000256" key="4">
    <source>
        <dbReference type="ARBA" id="ARBA00022840"/>
    </source>
</evidence>
<sequence>MPTATAEQLATGVLVAVRGKRWVVSEVEPGPAGTLVRLQSVEYGRYGHMLDAIWEVEPRTAVLSRGTLPDVTETGFDAPEKLAAFLDAVRWSAVTSADVKTLQAPFRSGVAIESYQLEPVARAVDAPRVNLLLADDVGLGKTIEAGLVAQELLLRQRARRIMVVCPAGLTIKWKDEMAEKFGLDFTIVDSERCAIVRRARGSAANPFEVYPLTIVSLPWLRGRKAQRLLSEVLPQGEPGTKRTFDLLILDEAHHVAPAAPKQAYAVDSQQTRLIRRLAPHFTHRLFLSATPHNGYQASYTALLEILDNQRFARGVDPDRKAVEETLVRRLKTQVTDDEDRQRFLKRVAKALPVAYPVEEREIHGLMKQFSELRAARMRRKNGRRSADLVTLLLKKRLFSSPAAFARTIDVYLATVRSTAQPDGPDGKVAREPDDAWIADFIDESAILDDEPLAEAENDAVVRVGSGEGGPTEAEVDVLQRMRAWALKHQAKPDAKARELLEYLRAVCMPEGGRWSNERVVVFTEYRDTLDWLERLFHQEGLSGAAVATMHGGKSAQEREMVRLAFQKDPTEHRVRILLATDAAGEGIDLQDHCHRLVNYDIPFNPNKLEQRIGRIDRYGQRHVPEIYHFVGVGWDKAADSSEADLEFLARVARKIAQMETDLGPVNAVISDRVQRRMLGEHVSIDNVDEETPRPDVPAERDVREQTRRLRADLVKTVDELRIIPDNVKRVVDTALDLARQQPLAVHIDDKHLVEGLWTVPTLTDSWERAGAGLLERATREGQELRRRPVTFDPEVAAQCRDDAVLAHLNHPLVEMSTRLLRAAISDEKIGLRRVTAVVSDDPELETTLIGAYSTFVLVGGDGVRLHEEVLHAGGFAPPNGRFRRLENLTTLRRILDRALGDGLPASPQLQARLAEQWPRMREGVRAAMRWRGDTRGESLANALAKRQESEQHRIIDNLEQFAATLRTKLAENQEDEEDALFSRASVEKDAKELAQYRQDRQSWENRLAQLAEERDRELEAIAARYRDPQSHRFPVALVFVVPEREAATR</sequence>
<dbReference type="Gene3D" id="3.40.50.10810">
    <property type="entry name" value="Tandem AAA-ATPase domain"/>
    <property type="match status" value="1"/>
</dbReference>
<dbReference type="CDD" id="cd18011">
    <property type="entry name" value="DEXDc_RapA"/>
    <property type="match status" value="1"/>
</dbReference>
<dbReference type="Pfam" id="PF00271">
    <property type="entry name" value="Helicase_C"/>
    <property type="match status" value="1"/>
</dbReference>
<dbReference type="InterPro" id="IPR000330">
    <property type="entry name" value="SNF2_N"/>
</dbReference>
<dbReference type="NCBIfam" id="NF038317">
    <property type="entry name" value="DISARM_DrmD"/>
    <property type="match status" value="1"/>
</dbReference>
<keyword evidence="4" id="KW-0067">ATP-binding</keyword>
<feature type="coiled-coil region" evidence="5">
    <location>
        <begin position="955"/>
        <end position="1020"/>
    </location>
</feature>
<dbReference type="InterPro" id="IPR038718">
    <property type="entry name" value="SNF2-like_sf"/>
</dbReference>
<evidence type="ECO:0000313" key="9">
    <source>
        <dbReference type="Proteomes" id="UP000198923"/>
    </source>
</evidence>
<dbReference type="InterPro" id="IPR049730">
    <property type="entry name" value="SNF2/RAD54-like_C"/>
</dbReference>
<dbReference type="InterPro" id="IPR057342">
    <property type="entry name" value="DEXDc_RapA"/>
</dbReference>
<dbReference type="SMART" id="SM00487">
    <property type="entry name" value="DEXDc"/>
    <property type="match status" value="1"/>
</dbReference>
<evidence type="ECO:0000256" key="3">
    <source>
        <dbReference type="ARBA" id="ARBA00022806"/>
    </source>
</evidence>
<dbReference type="GO" id="GO:0004386">
    <property type="term" value="F:helicase activity"/>
    <property type="evidence" value="ECO:0007669"/>
    <property type="project" value="UniProtKB-KW"/>
</dbReference>
<feature type="domain" description="Helicase ATP-binding" evidence="6">
    <location>
        <begin position="122"/>
        <end position="309"/>
    </location>
</feature>
<dbReference type="STRING" id="504805.SAMN05421505_101352"/>
<dbReference type="PANTHER" id="PTHR45766">
    <property type="entry name" value="DNA ANNEALING HELICASE AND ENDONUCLEASE ZRANB3 FAMILY MEMBER"/>
    <property type="match status" value="1"/>
</dbReference>
<evidence type="ECO:0000313" key="8">
    <source>
        <dbReference type="EMBL" id="SDG08505.1"/>
    </source>
</evidence>
<proteinExistence type="predicted"/>
<dbReference type="GO" id="GO:0016787">
    <property type="term" value="F:hydrolase activity"/>
    <property type="evidence" value="ECO:0007669"/>
    <property type="project" value="UniProtKB-KW"/>
</dbReference>
<name>A0A1G7RCY2_9ACTN</name>
<feature type="domain" description="Helicase C-terminal" evidence="7">
    <location>
        <begin position="495"/>
        <end position="673"/>
    </location>
</feature>
<dbReference type="GO" id="GO:0005524">
    <property type="term" value="F:ATP binding"/>
    <property type="evidence" value="ECO:0007669"/>
    <property type="project" value="UniProtKB-KW"/>
</dbReference>
<evidence type="ECO:0000259" key="6">
    <source>
        <dbReference type="PROSITE" id="PS51192"/>
    </source>
</evidence>
<dbReference type="InterPro" id="IPR001650">
    <property type="entry name" value="Helicase_C-like"/>
</dbReference>
<organism evidence="8 9">
    <name type="scientific">Sinosporangium album</name>
    <dbReference type="NCBI Taxonomy" id="504805"/>
    <lineage>
        <taxon>Bacteria</taxon>
        <taxon>Bacillati</taxon>
        <taxon>Actinomycetota</taxon>
        <taxon>Actinomycetes</taxon>
        <taxon>Streptosporangiales</taxon>
        <taxon>Streptosporangiaceae</taxon>
        <taxon>Sinosporangium</taxon>
    </lineage>
</organism>
<dbReference type="InterPro" id="IPR027417">
    <property type="entry name" value="P-loop_NTPase"/>
</dbReference>
<dbReference type="PANTHER" id="PTHR45766:SF6">
    <property type="entry name" value="SWI_SNF-RELATED MATRIX-ASSOCIATED ACTIN-DEPENDENT REGULATOR OF CHROMATIN SUBFAMILY A-LIKE PROTEIN 1"/>
    <property type="match status" value="1"/>
</dbReference>
<evidence type="ECO:0000256" key="2">
    <source>
        <dbReference type="ARBA" id="ARBA00022801"/>
    </source>
</evidence>
<dbReference type="RefSeq" id="WP_093167562.1">
    <property type="nucleotide sequence ID" value="NZ_FNCN01000001.1"/>
</dbReference>
<dbReference type="Pfam" id="PF00176">
    <property type="entry name" value="SNF2-rel_dom"/>
    <property type="match status" value="1"/>
</dbReference>
<evidence type="ECO:0000259" key="7">
    <source>
        <dbReference type="PROSITE" id="PS51194"/>
    </source>
</evidence>
<gene>
    <name evidence="8" type="ORF">SAMN05421505_101352</name>
</gene>
<evidence type="ECO:0000256" key="5">
    <source>
        <dbReference type="SAM" id="Coils"/>
    </source>
</evidence>
<accession>A0A1G7RCY2</accession>
<reference evidence="8 9" key="1">
    <citation type="submission" date="2016-10" db="EMBL/GenBank/DDBJ databases">
        <authorList>
            <person name="de Groot N.N."/>
        </authorList>
    </citation>
    <scope>NUCLEOTIDE SEQUENCE [LARGE SCALE GENOMIC DNA]</scope>
    <source>
        <strain evidence="8 9">CPCC 201354</strain>
    </source>
</reference>
<dbReference type="Proteomes" id="UP000198923">
    <property type="component" value="Unassembled WGS sequence"/>
</dbReference>
<dbReference type="InterPro" id="IPR014001">
    <property type="entry name" value="Helicase_ATP-bd"/>
</dbReference>
<keyword evidence="5" id="KW-0175">Coiled coil</keyword>
<dbReference type="SMART" id="SM00490">
    <property type="entry name" value="HELICc"/>
    <property type="match status" value="1"/>
</dbReference>
<dbReference type="OrthoDB" id="9814088at2"/>
<keyword evidence="2" id="KW-0378">Hydrolase</keyword>
<keyword evidence="1" id="KW-0547">Nucleotide-binding</keyword>
<dbReference type="EMBL" id="FNCN01000001">
    <property type="protein sequence ID" value="SDG08505.1"/>
    <property type="molecule type" value="Genomic_DNA"/>
</dbReference>